<organism evidence="1 2">
    <name type="scientific">Popillia japonica</name>
    <name type="common">Japanese beetle</name>
    <dbReference type="NCBI Taxonomy" id="7064"/>
    <lineage>
        <taxon>Eukaryota</taxon>
        <taxon>Metazoa</taxon>
        <taxon>Ecdysozoa</taxon>
        <taxon>Arthropoda</taxon>
        <taxon>Hexapoda</taxon>
        <taxon>Insecta</taxon>
        <taxon>Pterygota</taxon>
        <taxon>Neoptera</taxon>
        <taxon>Endopterygota</taxon>
        <taxon>Coleoptera</taxon>
        <taxon>Polyphaga</taxon>
        <taxon>Scarabaeiformia</taxon>
        <taxon>Scarabaeidae</taxon>
        <taxon>Rutelinae</taxon>
        <taxon>Popillia</taxon>
    </lineage>
</organism>
<reference evidence="1 2" key="1">
    <citation type="journal article" date="2024" name="BMC Genomics">
        <title>De novo assembly and annotation of Popillia japonica's genome with initial clues to its potential as an invasive pest.</title>
        <authorList>
            <person name="Cucini C."/>
            <person name="Boschi S."/>
            <person name="Funari R."/>
            <person name="Cardaioli E."/>
            <person name="Iannotti N."/>
            <person name="Marturano G."/>
            <person name="Paoli F."/>
            <person name="Bruttini M."/>
            <person name="Carapelli A."/>
            <person name="Frati F."/>
            <person name="Nardi F."/>
        </authorList>
    </citation>
    <scope>NUCLEOTIDE SEQUENCE [LARGE SCALE GENOMIC DNA]</scope>
    <source>
        <strain evidence="1">DMR45628</strain>
    </source>
</reference>
<name>A0AAW1M9W5_POPJA</name>
<dbReference type="Proteomes" id="UP001458880">
    <property type="component" value="Unassembled WGS sequence"/>
</dbReference>
<dbReference type="EMBL" id="JASPKY010000066">
    <property type="protein sequence ID" value="KAK9743797.1"/>
    <property type="molecule type" value="Genomic_DNA"/>
</dbReference>
<evidence type="ECO:0000313" key="2">
    <source>
        <dbReference type="Proteomes" id="UP001458880"/>
    </source>
</evidence>
<protein>
    <submittedName>
        <fullName evidence="1">Uncharacterized protein</fullName>
    </submittedName>
</protein>
<accession>A0AAW1M9W5</accession>
<comment type="caution">
    <text evidence="1">The sequence shown here is derived from an EMBL/GenBank/DDBJ whole genome shotgun (WGS) entry which is preliminary data.</text>
</comment>
<dbReference type="AlphaFoldDB" id="A0AAW1M9W5"/>
<proteinExistence type="predicted"/>
<keyword evidence="2" id="KW-1185">Reference proteome</keyword>
<evidence type="ECO:0000313" key="1">
    <source>
        <dbReference type="EMBL" id="KAK9743797.1"/>
    </source>
</evidence>
<gene>
    <name evidence="1" type="ORF">QE152_g8340</name>
</gene>
<sequence>MDKGGINDIGKLYEIIEKLEKRATSDGIHQMNLVPIGNINIDYLQKCTESVFRGTNRNAPNRCSEEPTIIMDKEKQPNIRGAKGGSKTEKVIIKAGGKQYADILRTVKNSINIDQAGINVKTIKKTMRGDVMMEVKGGKEKAEALRQEILKKNEGTRVEITNQNGTVYVTGIDGDVTKNEIVQGVEITNQNGTVYVTGIDGDVTKNEISERNSVRNRYRRRRD</sequence>